<keyword evidence="2 3" id="KW-0802">TPR repeat</keyword>
<keyword evidence="5" id="KW-1133">Transmembrane helix</keyword>
<keyword evidence="5" id="KW-0472">Membrane</keyword>
<sequence length="358" mass="38793">MGMLDDVKAKKKQKAAENWMKMADSAKTIEKQIEYYTKSLDVDPYNAEAWFKKGKGLEKIGRFEEAKKCFDLAIEIDPDYQGLIGRKYESNAAHAVSSEPVVEETAFISEPSIDEDTEFVQEPVTPVLAEEKEPEEQWVTETPEYFREETGAQEPDDNSFRAPMGDESAFSDVFTGDDEDNGSPTFMEEAEEENVFGASSYGEQKAAQEAEASVFAGHFTPEPEDEVQEMVNEPEDTFSAPSSPVQEEAPSAFSYDENVVQSSEPEVPASDVTGSSSIGVSQTTIRDEPVSSSVPSSSNDGSVISGSVASAGVMAGAGKVAVSGDGPVDIRIPLNEAIKFWAIGVASMLIVLIISRIL</sequence>
<keyword evidence="5" id="KW-0812">Transmembrane</keyword>
<keyword evidence="7" id="KW-1185">Reference proteome</keyword>
<dbReference type="PROSITE" id="PS50293">
    <property type="entry name" value="TPR_REGION"/>
    <property type="match status" value="1"/>
</dbReference>
<dbReference type="SMART" id="SM00028">
    <property type="entry name" value="TPR"/>
    <property type="match status" value="1"/>
</dbReference>
<dbReference type="PANTHER" id="PTHR44943:SF4">
    <property type="entry name" value="TPR REPEAT-CONTAINING PROTEIN MJ0798"/>
    <property type="match status" value="1"/>
</dbReference>
<dbReference type="Proteomes" id="UP000198535">
    <property type="component" value="Unassembled WGS sequence"/>
</dbReference>
<dbReference type="PROSITE" id="PS50005">
    <property type="entry name" value="TPR"/>
    <property type="match status" value="1"/>
</dbReference>
<evidence type="ECO:0000256" key="1">
    <source>
        <dbReference type="ARBA" id="ARBA00022737"/>
    </source>
</evidence>
<feature type="repeat" description="TPR" evidence="3">
    <location>
        <begin position="47"/>
        <end position="80"/>
    </location>
</feature>
<feature type="compositionally biased region" description="Low complexity" evidence="4">
    <location>
        <begin position="290"/>
        <end position="301"/>
    </location>
</feature>
<dbReference type="RefSeq" id="WP_091931779.1">
    <property type="nucleotide sequence ID" value="NZ_FOUJ01000001.1"/>
</dbReference>
<proteinExistence type="predicted"/>
<evidence type="ECO:0000256" key="3">
    <source>
        <dbReference type="PROSITE-ProRule" id="PRU00339"/>
    </source>
</evidence>
<dbReference type="InterPro" id="IPR051685">
    <property type="entry name" value="Ycf3/AcsC/BcsC/TPR_MFPF"/>
</dbReference>
<evidence type="ECO:0000256" key="5">
    <source>
        <dbReference type="SAM" id="Phobius"/>
    </source>
</evidence>
<reference evidence="7" key="1">
    <citation type="submission" date="2016-10" db="EMBL/GenBank/DDBJ databases">
        <authorList>
            <person name="Varghese N."/>
            <person name="Submissions S."/>
        </authorList>
    </citation>
    <scope>NUCLEOTIDE SEQUENCE [LARGE SCALE GENOMIC DNA]</scope>
    <source>
        <strain evidence="7">Mob M</strain>
    </source>
</reference>
<evidence type="ECO:0000313" key="6">
    <source>
        <dbReference type="EMBL" id="SFM16452.1"/>
    </source>
</evidence>
<evidence type="ECO:0000256" key="2">
    <source>
        <dbReference type="ARBA" id="ARBA00022803"/>
    </source>
</evidence>
<dbReference type="InterPro" id="IPR019734">
    <property type="entry name" value="TPR_rpt"/>
</dbReference>
<dbReference type="InterPro" id="IPR011990">
    <property type="entry name" value="TPR-like_helical_dom_sf"/>
</dbReference>
<dbReference type="SUPFAM" id="SSF48439">
    <property type="entry name" value="Protein prenylyltransferase"/>
    <property type="match status" value="1"/>
</dbReference>
<accession>A0A1I4NLN3</accession>
<dbReference type="InterPro" id="IPR013105">
    <property type="entry name" value="TPR_2"/>
</dbReference>
<evidence type="ECO:0000313" key="7">
    <source>
        <dbReference type="Proteomes" id="UP000198535"/>
    </source>
</evidence>
<feature type="transmembrane region" description="Helical" evidence="5">
    <location>
        <begin position="340"/>
        <end position="357"/>
    </location>
</feature>
<dbReference type="EMBL" id="FOUJ01000001">
    <property type="protein sequence ID" value="SFM16452.1"/>
    <property type="molecule type" value="Genomic_DNA"/>
</dbReference>
<organism evidence="6 7">
    <name type="scientific">Methanolobus profundi</name>
    <dbReference type="NCBI Taxonomy" id="487685"/>
    <lineage>
        <taxon>Archaea</taxon>
        <taxon>Methanobacteriati</taxon>
        <taxon>Methanobacteriota</taxon>
        <taxon>Stenosarchaea group</taxon>
        <taxon>Methanomicrobia</taxon>
        <taxon>Methanosarcinales</taxon>
        <taxon>Methanosarcinaceae</taxon>
        <taxon>Methanolobus</taxon>
    </lineage>
</organism>
<dbReference type="STRING" id="487685.SAMN04488696_0137"/>
<feature type="compositionally biased region" description="Polar residues" evidence="4">
    <location>
        <begin position="272"/>
        <end position="284"/>
    </location>
</feature>
<dbReference type="Pfam" id="PF07719">
    <property type="entry name" value="TPR_2"/>
    <property type="match status" value="1"/>
</dbReference>
<protein>
    <submittedName>
        <fullName evidence="6">Tetratricopeptide repeat-containing protein</fullName>
    </submittedName>
</protein>
<keyword evidence="1" id="KW-0677">Repeat</keyword>
<dbReference type="PANTHER" id="PTHR44943">
    <property type="entry name" value="CELLULOSE SYNTHASE OPERON PROTEIN C"/>
    <property type="match status" value="1"/>
</dbReference>
<dbReference type="Gene3D" id="1.25.40.10">
    <property type="entry name" value="Tetratricopeptide repeat domain"/>
    <property type="match status" value="1"/>
</dbReference>
<dbReference type="OrthoDB" id="115601at2157"/>
<name>A0A1I4NLN3_9EURY</name>
<dbReference type="AlphaFoldDB" id="A0A1I4NLN3"/>
<feature type="compositionally biased region" description="Acidic residues" evidence="4">
    <location>
        <begin position="222"/>
        <end position="236"/>
    </location>
</feature>
<gene>
    <name evidence="6" type="ORF">SAMN04488696_0137</name>
</gene>
<feature type="region of interest" description="Disordered" evidence="4">
    <location>
        <begin position="147"/>
        <end position="301"/>
    </location>
</feature>
<evidence type="ECO:0000256" key="4">
    <source>
        <dbReference type="SAM" id="MobiDB-lite"/>
    </source>
</evidence>